<dbReference type="SUPFAM" id="SSF58104">
    <property type="entry name" value="Methyl-accepting chemotaxis protein (MCP) signaling domain"/>
    <property type="match status" value="1"/>
</dbReference>
<evidence type="ECO:0000256" key="3">
    <source>
        <dbReference type="ARBA" id="ARBA00023136"/>
    </source>
</evidence>
<feature type="transmembrane region" description="Helical" evidence="7">
    <location>
        <begin position="346"/>
        <end position="364"/>
    </location>
</feature>
<evidence type="ECO:0000256" key="4">
    <source>
        <dbReference type="ARBA" id="ARBA00023224"/>
    </source>
</evidence>
<keyword evidence="2" id="KW-1003">Cell membrane</keyword>
<dbReference type="InterPro" id="IPR004089">
    <property type="entry name" value="MCPsignal_dom"/>
</dbReference>
<reference evidence="10 11" key="1">
    <citation type="submission" date="2023-02" db="EMBL/GenBank/DDBJ databases">
        <title>Pathogen: clinical or host-associated sample.</title>
        <authorList>
            <person name="Hergert J."/>
            <person name="Casey R."/>
            <person name="Wagner J."/>
            <person name="Young E.L."/>
            <person name="Oakeson K.F."/>
        </authorList>
    </citation>
    <scope>NUCLEOTIDE SEQUENCE [LARGE SCALE GENOMIC DNA]</scope>
    <source>
        <strain evidence="10 11">2022CK-00829</strain>
    </source>
</reference>
<accession>A0ABY7XG19</accession>
<evidence type="ECO:0000313" key="10">
    <source>
        <dbReference type="EMBL" id="WDI04659.1"/>
    </source>
</evidence>
<evidence type="ECO:0000313" key="11">
    <source>
        <dbReference type="Proteomes" id="UP001221519"/>
    </source>
</evidence>
<keyword evidence="7" id="KW-0812">Transmembrane</keyword>
<dbReference type="PANTHER" id="PTHR32089">
    <property type="entry name" value="METHYL-ACCEPTING CHEMOTAXIS PROTEIN MCPB"/>
    <property type="match status" value="1"/>
</dbReference>
<evidence type="ECO:0000256" key="5">
    <source>
        <dbReference type="ARBA" id="ARBA00029447"/>
    </source>
</evidence>
<evidence type="ECO:0000256" key="2">
    <source>
        <dbReference type="ARBA" id="ARBA00022475"/>
    </source>
</evidence>
<dbReference type="PROSITE" id="PS50111">
    <property type="entry name" value="CHEMOTAXIS_TRANSDUC_2"/>
    <property type="match status" value="1"/>
</dbReference>
<keyword evidence="11" id="KW-1185">Reference proteome</keyword>
<sequence length="740" mass="83728">MFDWIGFKKGLPLWRSYQLNKNLKKDVEEIFEGIAETRMNILISWTEDYWRHLEQLLTQLKSVAGESSLFDNDQMSNRSQLFAQTCGRATDITELFLLDSNHQVIYSTYESHIAAKYSEAHALWEGISYVSSSDHQDRKCLFGPYRDPLTLQIGPRSSTFHDQMTLLFIEPIWQDDHYMGSLCARIPNDVIGDLIQRESGHIYPDSGDNYIFMARPELNTSILPGTALSRSRFEDHTFTHGENLKDGISTDWGTVSVKEHTELELMFTDPSTNELHPGVANTIRYGSNLFVEFPGYSDYRHIPVIGKGVTFRLPHCPDTWGMMCEGDLEEVYRIRSIGYNQLKQQALLAVMGSIITGAITYFIATYSSIWMGALLAGVIQLLSILTIFTIVHKKETTKIVAGLRDITRFIRINAEGKGDLTQRLKPNEFGNDETRELAKWINNMIDSLEGIMLRVKTAAADVLSSQHTLNESTKITAGSTQRVNQNVQNMIQHTLDQLRDIDVAKEVTGQMRTQLQKIELDASKEIAIAQSEVERIGDKMQQIHEKVEDTNQSIRTFMHTTEQIRSVVRAIEEISEQTQLLALNASIEAARVGEHGRGFAVVASEIRKLSEMTNESTAEVHQIIKNIRDDAVQAYKFMDEGSRVVHEGNELVSAAIELLSAASVENARKTQVVDEVVMLMEKIAGTSIENRAISTEVESKVMELIHEIKNVRHTSQNVESTTLLLDQMVSQFKLSESRTR</sequence>
<dbReference type="RefSeq" id="WP_047911719.1">
    <property type="nucleotide sequence ID" value="NZ_CP118108.1"/>
</dbReference>
<dbReference type="InterPro" id="IPR003660">
    <property type="entry name" value="HAMP_dom"/>
</dbReference>
<dbReference type="PROSITE" id="PS50885">
    <property type="entry name" value="HAMP"/>
    <property type="match status" value="1"/>
</dbReference>
<dbReference type="Pfam" id="PF00015">
    <property type="entry name" value="MCPsignal"/>
    <property type="match status" value="1"/>
</dbReference>
<evidence type="ECO:0000259" key="9">
    <source>
        <dbReference type="PROSITE" id="PS50885"/>
    </source>
</evidence>
<dbReference type="PANTHER" id="PTHR32089:SF112">
    <property type="entry name" value="LYSOZYME-LIKE PROTEIN-RELATED"/>
    <property type="match status" value="1"/>
</dbReference>
<evidence type="ECO:0000256" key="7">
    <source>
        <dbReference type="SAM" id="Phobius"/>
    </source>
</evidence>
<keyword evidence="3 7" id="KW-0472">Membrane</keyword>
<dbReference type="Proteomes" id="UP001221519">
    <property type="component" value="Chromosome"/>
</dbReference>
<evidence type="ECO:0000256" key="1">
    <source>
        <dbReference type="ARBA" id="ARBA00004236"/>
    </source>
</evidence>
<feature type="transmembrane region" description="Helical" evidence="7">
    <location>
        <begin position="370"/>
        <end position="391"/>
    </location>
</feature>
<keyword evidence="7" id="KW-1133">Transmembrane helix</keyword>
<comment type="similarity">
    <text evidence="5">Belongs to the methyl-accepting chemotaxis (MCP) protein family.</text>
</comment>
<feature type="domain" description="HAMP" evidence="9">
    <location>
        <begin position="397"/>
        <end position="453"/>
    </location>
</feature>
<name>A0ABY7XG19_9BACL</name>
<gene>
    <name evidence="10" type="ORF">PUW25_12185</name>
</gene>
<feature type="domain" description="Methyl-accepting transducer" evidence="8">
    <location>
        <begin position="472"/>
        <end position="705"/>
    </location>
</feature>
<evidence type="ECO:0000256" key="6">
    <source>
        <dbReference type="PROSITE-ProRule" id="PRU00284"/>
    </source>
</evidence>
<evidence type="ECO:0000259" key="8">
    <source>
        <dbReference type="PROSITE" id="PS50111"/>
    </source>
</evidence>
<keyword evidence="4 6" id="KW-0807">Transducer</keyword>
<dbReference type="CDD" id="cd06225">
    <property type="entry name" value="HAMP"/>
    <property type="match status" value="1"/>
</dbReference>
<comment type="subcellular location">
    <subcellularLocation>
        <location evidence="1">Cell membrane</location>
    </subcellularLocation>
</comment>
<dbReference type="SMART" id="SM00283">
    <property type="entry name" value="MA"/>
    <property type="match status" value="1"/>
</dbReference>
<organism evidence="10 11">
    <name type="scientific">Paenibacillus urinalis</name>
    <dbReference type="NCBI Taxonomy" id="521520"/>
    <lineage>
        <taxon>Bacteria</taxon>
        <taxon>Bacillati</taxon>
        <taxon>Bacillota</taxon>
        <taxon>Bacilli</taxon>
        <taxon>Bacillales</taxon>
        <taxon>Paenibacillaceae</taxon>
        <taxon>Paenibacillus</taxon>
    </lineage>
</organism>
<proteinExistence type="inferred from homology"/>
<dbReference type="Gene3D" id="1.10.287.950">
    <property type="entry name" value="Methyl-accepting chemotaxis protein"/>
    <property type="match status" value="1"/>
</dbReference>
<protein>
    <submittedName>
        <fullName evidence="10">Methyl-accepting chemotaxis protein</fullName>
    </submittedName>
</protein>
<dbReference type="EMBL" id="CP118108">
    <property type="protein sequence ID" value="WDI04659.1"/>
    <property type="molecule type" value="Genomic_DNA"/>
</dbReference>